<dbReference type="Pfam" id="PF05402">
    <property type="entry name" value="PqqD"/>
    <property type="match status" value="1"/>
</dbReference>
<reference evidence="2 4" key="2">
    <citation type="submission" date="2019-05" db="EMBL/GenBank/DDBJ databases">
        <title>A comparative analysis of the Nautiliaceae.</title>
        <authorList>
            <person name="Grosche A."/>
            <person name="Smedile F."/>
            <person name="Vetriani C."/>
        </authorList>
    </citation>
    <scope>NUCLEOTIDE SEQUENCE [LARGE SCALE GENOMIC DNA]</scope>
    <source>
        <strain evidence="2 4">TB-2</strain>
    </source>
</reference>
<dbReference type="RefSeq" id="WP_007475363.1">
    <property type="nucleotide sequence ID" value="NZ_ABCJ01000010.1"/>
</dbReference>
<dbReference type="EMBL" id="ABCJ01000010">
    <property type="protein sequence ID" value="EDM23089.1"/>
    <property type="molecule type" value="Genomic_DNA"/>
</dbReference>
<organism evidence="1 3">
    <name type="scientific">Caminibacter mediatlanticus TB-2</name>
    <dbReference type="NCBI Taxonomy" id="391592"/>
    <lineage>
        <taxon>Bacteria</taxon>
        <taxon>Pseudomonadati</taxon>
        <taxon>Campylobacterota</taxon>
        <taxon>Epsilonproteobacteria</taxon>
        <taxon>Nautiliales</taxon>
        <taxon>Nautiliaceae</taxon>
        <taxon>Caminibacter</taxon>
    </lineage>
</organism>
<dbReference type="InterPro" id="IPR041881">
    <property type="entry name" value="PqqD_sf"/>
</dbReference>
<dbReference type="EMBL" id="CP040463">
    <property type="protein sequence ID" value="QCT94534.1"/>
    <property type="molecule type" value="Genomic_DNA"/>
</dbReference>
<keyword evidence="4" id="KW-1185">Reference proteome</keyword>
<dbReference type="Gene3D" id="1.10.10.1150">
    <property type="entry name" value="Coenzyme PQQ synthesis protein D (PqqD)"/>
    <property type="match status" value="1"/>
</dbReference>
<evidence type="ECO:0000313" key="2">
    <source>
        <dbReference type="EMBL" id="QCT94534.1"/>
    </source>
</evidence>
<evidence type="ECO:0000313" key="4">
    <source>
        <dbReference type="Proteomes" id="UP000306825"/>
    </source>
</evidence>
<dbReference type="Proteomes" id="UP000003288">
    <property type="component" value="Unassembled WGS sequence"/>
</dbReference>
<protein>
    <submittedName>
        <fullName evidence="2">PqqD family protein</fullName>
    </submittedName>
</protein>
<proteinExistence type="predicted"/>
<name>A0AAI9F1T7_9BACT</name>
<evidence type="ECO:0000313" key="3">
    <source>
        <dbReference type="Proteomes" id="UP000003288"/>
    </source>
</evidence>
<evidence type="ECO:0000313" key="1">
    <source>
        <dbReference type="EMBL" id="EDM23089.1"/>
    </source>
</evidence>
<gene>
    <name evidence="1" type="ORF">CMTB2_00159</name>
    <name evidence="2" type="ORF">FE773_04885</name>
</gene>
<dbReference type="Proteomes" id="UP000306825">
    <property type="component" value="Chromosome"/>
</dbReference>
<sequence>MLVKEMIIDENNIATIPSLGLTFKVNDMAKKIIELIKQDKTKEEIVEIISKEENVNWGQVYKDIEDFYIKLKVYGLL</sequence>
<dbReference type="InterPro" id="IPR008792">
    <property type="entry name" value="PQQD"/>
</dbReference>
<reference evidence="1 3" key="1">
    <citation type="journal article" date="2011" name="Stand. Genomic Sci.">
        <title>Draft genome sequence of Caminibacter mediatlanticus strain TB-2, an epsilonproteobacterium isolated from a deep-sea hydrothermal vent.</title>
        <authorList>
            <person name="Giovannelli D."/>
            <person name="Ferriera S."/>
            <person name="Johnson J."/>
            <person name="Kravitz S."/>
            <person name="Perez-Rodriguez I."/>
            <person name="Ricci J."/>
            <person name="O'Brien C."/>
            <person name="Voordeckers J.W."/>
            <person name="Bini E."/>
            <person name="Vetriani C."/>
        </authorList>
    </citation>
    <scope>NUCLEOTIDE SEQUENCE [LARGE SCALE GENOMIC DNA]</scope>
    <source>
        <strain evidence="1 3">TB-2</strain>
    </source>
</reference>
<dbReference type="AlphaFoldDB" id="A0AAI9F1T7"/>
<accession>A0AAI9F1T7</accession>